<evidence type="ECO:0000256" key="3">
    <source>
        <dbReference type="ARBA" id="ARBA00022989"/>
    </source>
</evidence>
<feature type="transmembrane region" description="Helical" evidence="5">
    <location>
        <begin position="64"/>
        <end position="82"/>
    </location>
</feature>
<accession>A0ABQ5NGY3</accession>
<evidence type="ECO:0000256" key="5">
    <source>
        <dbReference type="SAM" id="Phobius"/>
    </source>
</evidence>
<feature type="transmembrane region" description="Helical" evidence="5">
    <location>
        <begin position="126"/>
        <end position="142"/>
    </location>
</feature>
<evidence type="ECO:0000256" key="2">
    <source>
        <dbReference type="ARBA" id="ARBA00022692"/>
    </source>
</evidence>
<feature type="transmembrane region" description="Helical" evidence="5">
    <location>
        <begin position="289"/>
        <end position="309"/>
    </location>
</feature>
<feature type="transmembrane region" description="Helical" evidence="5">
    <location>
        <begin position="180"/>
        <end position="198"/>
    </location>
</feature>
<dbReference type="Pfam" id="PF04932">
    <property type="entry name" value="Wzy_C"/>
    <property type="match status" value="1"/>
</dbReference>
<feature type="transmembrane region" description="Helical" evidence="5">
    <location>
        <begin position="6"/>
        <end position="26"/>
    </location>
</feature>
<keyword evidence="8" id="KW-1185">Reference proteome</keyword>
<dbReference type="InterPro" id="IPR051533">
    <property type="entry name" value="WaaL-like"/>
</dbReference>
<keyword evidence="3 5" id="KW-1133">Transmembrane helix</keyword>
<dbReference type="PANTHER" id="PTHR37422">
    <property type="entry name" value="TEICHURONIC ACID BIOSYNTHESIS PROTEIN TUAE"/>
    <property type="match status" value="1"/>
</dbReference>
<keyword evidence="2 5" id="KW-0812">Transmembrane</keyword>
<feature type="transmembrane region" description="Helical" evidence="5">
    <location>
        <begin position="154"/>
        <end position="174"/>
    </location>
</feature>
<keyword evidence="4 5" id="KW-0472">Membrane</keyword>
<feature type="transmembrane region" description="Helical" evidence="5">
    <location>
        <begin position="316"/>
        <end position="345"/>
    </location>
</feature>
<evidence type="ECO:0000313" key="7">
    <source>
        <dbReference type="EMBL" id="GLC87321.1"/>
    </source>
</evidence>
<feature type="transmembrane region" description="Helical" evidence="5">
    <location>
        <begin position="38"/>
        <end position="58"/>
    </location>
</feature>
<name>A0ABQ5NGY3_9BACI</name>
<evidence type="ECO:0000256" key="4">
    <source>
        <dbReference type="ARBA" id="ARBA00023136"/>
    </source>
</evidence>
<protein>
    <recommendedName>
        <fullName evidence="6">O-antigen ligase-related domain-containing protein</fullName>
    </recommendedName>
</protein>
<organism evidence="7 8">
    <name type="scientific">Lysinibacillus piscis</name>
    <dbReference type="NCBI Taxonomy" id="2518931"/>
    <lineage>
        <taxon>Bacteria</taxon>
        <taxon>Bacillati</taxon>
        <taxon>Bacillota</taxon>
        <taxon>Bacilli</taxon>
        <taxon>Bacillales</taxon>
        <taxon>Bacillaceae</taxon>
        <taxon>Lysinibacillus</taxon>
    </lineage>
</organism>
<feature type="transmembrane region" description="Helical" evidence="5">
    <location>
        <begin position="210"/>
        <end position="226"/>
    </location>
</feature>
<feature type="transmembrane region" description="Helical" evidence="5">
    <location>
        <begin position="89"/>
        <end position="106"/>
    </location>
</feature>
<reference evidence="7" key="1">
    <citation type="submission" date="2022-08" db="EMBL/GenBank/DDBJ databases">
        <title>Draft genome sequence of Lysinibacillus sp. strain KH24.</title>
        <authorList>
            <person name="Kanbe H."/>
            <person name="Itoh H."/>
        </authorList>
    </citation>
    <scope>NUCLEOTIDE SEQUENCE</scope>
    <source>
        <strain evidence="7">KH24</strain>
    </source>
</reference>
<comment type="caution">
    <text evidence="7">The sequence shown here is derived from an EMBL/GenBank/DDBJ whole genome shotgun (WGS) entry which is preliminary data.</text>
</comment>
<comment type="subcellular location">
    <subcellularLocation>
        <location evidence="1">Membrane</location>
        <topology evidence="1">Multi-pass membrane protein</topology>
    </subcellularLocation>
</comment>
<dbReference type="EMBL" id="BRZA01000001">
    <property type="protein sequence ID" value="GLC87321.1"/>
    <property type="molecule type" value="Genomic_DNA"/>
</dbReference>
<proteinExistence type="predicted"/>
<dbReference type="PANTHER" id="PTHR37422:SF17">
    <property type="entry name" value="O-ANTIGEN LIGASE"/>
    <property type="match status" value="1"/>
</dbReference>
<evidence type="ECO:0000259" key="6">
    <source>
        <dbReference type="Pfam" id="PF04932"/>
    </source>
</evidence>
<evidence type="ECO:0000256" key="1">
    <source>
        <dbReference type="ARBA" id="ARBA00004141"/>
    </source>
</evidence>
<gene>
    <name evidence="7" type="ORF">LYSBPC_04480</name>
</gene>
<feature type="domain" description="O-antigen ligase-related" evidence="6">
    <location>
        <begin position="166"/>
        <end position="301"/>
    </location>
</feature>
<sequence>MQPVAGIYHKLSLLLCFIIIVVTYLLHATIRIPHVQASLLFSSYTFVCLIAAAVNQDVDLLKNSIQLFVMYVAIGIFLPTLVGAQLKNILLNGILIAYLPFLILCFQRQHMVYGAFAGVFENPNTLGFSMIALIVVVLLRLYDMTKAFLMGQRLAIITFVLYIGIYLIGVYVILLSNARTSLLTVFVLTMVTIIALWVHSKMAFLPSLKFIFLLLSVGCFLGLMMLENTSMQQAWQSIMLKMERKSADMMDGRLEIWHYVWQHVRFWGHGTAALWEIGVAHAHNTFFNIIHEAGVLAVICYSVFLLCIVQANRQLFIVLVVLAAFCVSTFEILYFNVLHLLIFIVSGVRERGKAS</sequence>
<dbReference type="InterPro" id="IPR007016">
    <property type="entry name" value="O-antigen_ligase-rel_domated"/>
</dbReference>
<evidence type="ECO:0000313" key="8">
    <source>
        <dbReference type="Proteomes" id="UP001065593"/>
    </source>
</evidence>
<dbReference type="Proteomes" id="UP001065593">
    <property type="component" value="Unassembled WGS sequence"/>
</dbReference>